<dbReference type="AlphaFoldDB" id="A0A419A0Y8"/>
<evidence type="ECO:0000313" key="4">
    <source>
        <dbReference type="Proteomes" id="UP000283587"/>
    </source>
</evidence>
<feature type="chain" id="PRO_5019516261" evidence="2">
    <location>
        <begin position="20"/>
        <end position="186"/>
    </location>
</feature>
<reference evidence="4" key="1">
    <citation type="submission" date="2018-09" db="EMBL/GenBank/DDBJ databases">
        <title>Paracoccus onubensis nov. sp. a moderate halophilic bacterium isolated from Gruta de las Maravillas (Aracena, Spain).</title>
        <authorList>
            <person name="Jurado V."/>
            <person name="Gutierrez-Patricio S."/>
            <person name="Gonzalez-Pimentel J.L."/>
            <person name="Miller A.Z."/>
            <person name="Laiz L."/>
            <person name="Saiz-Jimenez C."/>
        </authorList>
    </citation>
    <scope>NUCLEOTIDE SEQUENCE [LARGE SCALE GENOMIC DNA]</scope>
    <source>
        <strain evidence="4">DSM 26381</strain>
    </source>
</reference>
<dbReference type="Pfam" id="PF04955">
    <property type="entry name" value="HupE_UreJ"/>
    <property type="match status" value="1"/>
</dbReference>
<feature type="transmembrane region" description="Helical" evidence="1">
    <location>
        <begin position="86"/>
        <end position="103"/>
    </location>
</feature>
<comment type="caution">
    <text evidence="3">The sequence shown here is derived from an EMBL/GenBank/DDBJ whole genome shotgun (WGS) entry which is preliminary data.</text>
</comment>
<dbReference type="EMBL" id="QZEW01000096">
    <property type="protein sequence ID" value="RJL06495.1"/>
    <property type="molecule type" value="Genomic_DNA"/>
</dbReference>
<dbReference type="Proteomes" id="UP000283587">
    <property type="component" value="Unassembled WGS sequence"/>
</dbReference>
<evidence type="ECO:0000256" key="2">
    <source>
        <dbReference type="SAM" id="SignalP"/>
    </source>
</evidence>
<keyword evidence="1" id="KW-0812">Transmembrane</keyword>
<proteinExistence type="predicted"/>
<dbReference type="RefSeq" id="WP_119900230.1">
    <property type="nucleotide sequence ID" value="NZ_QNRC01000001.1"/>
</dbReference>
<dbReference type="OrthoDB" id="9808192at2"/>
<sequence>MKRFSIFAVATLLPQMALAHPGHDQGQFLGGLTHPVGGADHLLAMAALGLLAAQIGKRALWALPMAFVGAMVAGGLAGWAGLPFPGVEPMILASVVILGALVAMAARLPLAVLVPGVAVFGFAHGWAHGAEGPAHGLVPYALGFAIATMALHLAGIGIGRLLQRGTLLRGLGGGTALAGLALTFGG</sequence>
<dbReference type="InterPro" id="IPR007038">
    <property type="entry name" value="HupE_UreJ"/>
</dbReference>
<keyword evidence="2" id="KW-0732">Signal</keyword>
<feature type="transmembrane region" description="Helical" evidence="1">
    <location>
        <begin position="60"/>
        <end position="80"/>
    </location>
</feature>
<feature type="transmembrane region" description="Helical" evidence="1">
    <location>
        <begin position="110"/>
        <end position="128"/>
    </location>
</feature>
<dbReference type="PIRSF" id="PIRSF016919">
    <property type="entry name" value="HupE_UreJ"/>
    <property type="match status" value="1"/>
</dbReference>
<accession>A0A419A0Y8</accession>
<keyword evidence="1" id="KW-1133">Transmembrane helix</keyword>
<evidence type="ECO:0000256" key="1">
    <source>
        <dbReference type="SAM" id="Phobius"/>
    </source>
</evidence>
<name>A0A419A0Y8_9RHOB</name>
<keyword evidence="4" id="KW-1185">Reference proteome</keyword>
<keyword evidence="1" id="KW-0472">Membrane</keyword>
<protein>
    <submittedName>
        <fullName evidence="3">Urease accessory protein</fullName>
    </submittedName>
</protein>
<feature type="signal peptide" evidence="2">
    <location>
        <begin position="1"/>
        <end position="19"/>
    </location>
</feature>
<evidence type="ECO:0000313" key="3">
    <source>
        <dbReference type="EMBL" id="RJL06495.1"/>
    </source>
</evidence>
<organism evidence="3 4">
    <name type="scientific">Paracoccus siganidrum</name>
    <dbReference type="NCBI Taxonomy" id="1276757"/>
    <lineage>
        <taxon>Bacteria</taxon>
        <taxon>Pseudomonadati</taxon>
        <taxon>Pseudomonadota</taxon>
        <taxon>Alphaproteobacteria</taxon>
        <taxon>Rhodobacterales</taxon>
        <taxon>Paracoccaceae</taxon>
        <taxon>Paracoccus</taxon>
    </lineage>
</organism>
<feature type="transmembrane region" description="Helical" evidence="1">
    <location>
        <begin position="140"/>
        <end position="162"/>
    </location>
</feature>
<gene>
    <name evidence="3" type="ORF">D3P05_18230</name>
</gene>